<dbReference type="RefSeq" id="WP_090335404.1">
    <property type="nucleotide sequence ID" value="NZ_FNXY01000003.1"/>
</dbReference>
<organism evidence="2 3">
    <name type="scientific">Dyadobacter koreensis</name>
    <dbReference type="NCBI Taxonomy" id="408657"/>
    <lineage>
        <taxon>Bacteria</taxon>
        <taxon>Pseudomonadati</taxon>
        <taxon>Bacteroidota</taxon>
        <taxon>Cytophagia</taxon>
        <taxon>Cytophagales</taxon>
        <taxon>Spirosomataceae</taxon>
        <taxon>Dyadobacter</taxon>
    </lineage>
</organism>
<evidence type="ECO:0000313" key="2">
    <source>
        <dbReference type="EMBL" id="SEI84009.1"/>
    </source>
</evidence>
<dbReference type="InterPro" id="IPR001296">
    <property type="entry name" value="Glyco_trans_1"/>
</dbReference>
<dbReference type="Gene3D" id="3.40.50.2000">
    <property type="entry name" value="Glycogen Phosphorylase B"/>
    <property type="match status" value="2"/>
</dbReference>
<dbReference type="Proteomes" id="UP000199532">
    <property type="component" value="Unassembled WGS sequence"/>
</dbReference>
<dbReference type="Pfam" id="PF00534">
    <property type="entry name" value="Glycos_transf_1"/>
    <property type="match status" value="1"/>
</dbReference>
<evidence type="ECO:0000259" key="1">
    <source>
        <dbReference type="Pfam" id="PF00534"/>
    </source>
</evidence>
<dbReference type="GO" id="GO:0016757">
    <property type="term" value="F:glycosyltransferase activity"/>
    <property type="evidence" value="ECO:0007669"/>
    <property type="project" value="InterPro"/>
</dbReference>
<accession>A0A1H6TVE6</accession>
<dbReference type="SUPFAM" id="SSF53756">
    <property type="entry name" value="UDP-Glycosyltransferase/glycogen phosphorylase"/>
    <property type="match status" value="1"/>
</dbReference>
<dbReference type="OrthoDB" id="9802525at2"/>
<proteinExistence type="predicted"/>
<dbReference type="CDD" id="cd03801">
    <property type="entry name" value="GT4_PimA-like"/>
    <property type="match status" value="1"/>
</dbReference>
<gene>
    <name evidence="2" type="ORF">SAMN04487995_2440</name>
</gene>
<keyword evidence="2" id="KW-0808">Transferase</keyword>
<dbReference type="EMBL" id="FNXY01000003">
    <property type="protein sequence ID" value="SEI84009.1"/>
    <property type="molecule type" value="Genomic_DNA"/>
</dbReference>
<dbReference type="PANTHER" id="PTHR12526">
    <property type="entry name" value="GLYCOSYLTRANSFERASE"/>
    <property type="match status" value="1"/>
</dbReference>
<protein>
    <submittedName>
        <fullName evidence="2">Glycosyl transferases group 1</fullName>
    </submittedName>
</protein>
<dbReference type="STRING" id="408657.SAMN04487995_2440"/>
<dbReference type="AlphaFoldDB" id="A0A1H6TVE6"/>
<reference evidence="2 3" key="1">
    <citation type="submission" date="2016-10" db="EMBL/GenBank/DDBJ databases">
        <authorList>
            <person name="de Groot N.N."/>
        </authorList>
    </citation>
    <scope>NUCLEOTIDE SEQUENCE [LARGE SCALE GENOMIC DNA]</scope>
    <source>
        <strain evidence="2 3">DSM 19938</strain>
    </source>
</reference>
<feature type="domain" description="Glycosyl transferase family 1" evidence="1">
    <location>
        <begin position="220"/>
        <end position="375"/>
    </location>
</feature>
<name>A0A1H6TVE6_9BACT</name>
<evidence type="ECO:0000313" key="3">
    <source>
        <dbReference type="Proteomes" id="UP000199532"/>
    </source>
</evidence>
<sequence>MRVCFVMAGLPHYFALILNKMVSDYGIEVILVKPTQQSKALGAGVKEDKSAANFRLVELPEFTTWYGKSFFENLIPTLQEIKPDIIVMSSWPYFLQLVLNPPFYFKLKKIGAKLICRDIPFNTAYWGKSQEYYYSGQNITEDLDANKKNWKGALYFRAITWLRKLYLPLADAHINYYDEGRDIIGSYGVPKEKIFIAANSPDTDELLAAYEEVLKQPEILLKNPHRVIHVGRLVKWKRVDMLIQSVKDLKRFFPDIELVVVGFGPEEENLKKLAGKLGVSDNVKFVGGVYDALTLGKYLHVSSIYLLGGMGGLSINDAMCFAKPIICSVADGTERRLVREGYNGFYFENGNQESLNLKMKTLLQDPEKISTFGANSLRIIKEEINIHSVLKEYMVAFNYVLAH</sequence>
<dbReference type="PANTHER" id="PTHR12526:SF584">
    <property type="entry name" value="GLYCOSYLTRANSFERASE"/>
    <property type="match status" value="1"/>
</dbReference>
<keyword evidence="3" id="KW-1185">Reference proteome</keyword>